<comment type="caution">
    <text evidence="1">The sequence shown here is derived from an EMBL/GenBank/DDBJ whole genome shotgun (WGS) entry which is preliminary data.</text>
</comment>
<organism evidence="1 2">
    <name type="scientific">Sphaerisporangium flaviroseum</name>
    <dbReference type="NCBI Taxonomy" id="509199"/>
    <lineage>
        <taxon>Bacteria</taxon>
        <taxon>Bacillati</taxon>
        <taxon>Actinomycetota</taxon>
        <taxon>Actinomycetes</taxon>
        <taxon>Streptosporangiales</taxon>
        <taxon>Streptosporangiaceae</taxon>
        <taxon>Sphaerisporangium</taxon>
    </lineage>
</organism>
<reference evidence="2" key="1">
    <citation type="journal article" date="2019" name="Int. J. Syst. Evol. Microbiol.">
        <title>The Global Catalogue of Microorganisms (GCM) 10K type strain sequencing project: providing services to taxonomists for standard genome sequencing and annotation.</title>
        <authorList>
            <consortium name="The Broad Institute Genomics Platform"/>
            <consortium name="The Broad Institute Genome Sequencing Center for Infectious Disease"/>
            <person name="Wu L."/>
            <person name="Ma J."/>
        </authorList>
    </citation>
    <scope>NUCLEOTIDE SEQUENCE [LARGE SCALE GENOMIC DNA]</scope>
    <source>
        <strain evidence="2">JCM 16908</strain>
    </source>
</reference>
<accession>A0ABP7HA69</accession>
<name>A0ABP7HA69_9ACTN</name>
<proteinExistence type="predicted"/>
<dbReference type="EMBL" id="BAAAZR010000001">
    <property type="protein sequence ID" value="GAA3787417.1"/>
    <property type="molecule type" value="Genomic_DNA"/>
</dbReference>
<gene>
    <name evidence="1" type="ORF">GCM10022226_02130</name>
</gene>
<dbReference type="Proteomes" id="UP001500888">
    <property type="component" value="Unassembled WGS sequence"/>
</dbReference>
<protein>
    <submittedName>
        <fullName evidence="1">Uncharacterized protein</fullName>
    </submittedName>
</protein>
<evidence type="ECO:0000313" key="2">
    <source>
        <dbReference type="Proteomes" id="UP001500888"/>
    </source>
</evidence>
<evidence type="ECO:0000313" key="1">
    <source>
        <dbReference type="EMBL" id="GAA3787417.1"/>
    </source>
</evidence>
<keyword evidence="2" id="KW-1185">Reference proteome</keyword>
<sequence length="55" mass="6456">MITVRTLPTTVVLDAAGLRCKADKRRMWIPVRKDDKRRNAMIKSEKYTKVKTYSD</sequence>